<protein>
    <recommendedName>
        <fullName evidence="4">C2 domain-containing protein</fullName>
    </recommendedName>
</protein>
<feature type="domain" description="C2" evidence="4">
    <location>
        <begin position="19"/>
        <end position="137"/>
    </location>
</feature>
<dbReference type="OrthoDB" id="270970at2759"/>
<dbReference type="GeneID" id="20091708"/>
<sequence length="256" mass="28367">MGNAQTTAGDATTKTTTDPMATPPMTATLGSTAPRTLRLTLSHATNLAVADIRTSDPFVVFCVGNETQTSTCVASSLNPVWSLEVFEFKLTEADMLTRSLSIAVYDHDLGKSNDLLGSATLPLAAFEATKGRQDLECPLVIPDCFASQHVNSTLCGSVEVVESWPTVTVETRIEMQEFELLSLHYKPCVKGVVEGWEPIPIQRMMNDPHWTIHLHVQTQDETDTHGWLYSHGPTGPWYKTKFIAANYRKRVWTYHP</sequence>
<organism evidence="5">
    <name type="scientific">Aphanomyces invadans</name>
    <dbReference type="NCBI Taxonomy" id="157072"/>
    <lineage>
        <taxon>Eukaryota</taxon>
        <taxon>Sar</taxon>
        <taxon>Stramenopiles</taxon>
        <taxon>Oomycota</taxon>
        <taxon>Saprolegniomycetes</taxon>
        <taxon>Saprolegniales</taxon>
        <taxon>Verrucalvaceae</taxon>
        <taxon>Aphanomyces</taxon>
    </lineage>
</organism>
<dbReference type="PROSITE" id="PS50004">
    <property type="entry name" value="C2"/>
    <property type="match status" value="1"/>
</dbReference>
<dbReference type="eggNOG" id="KOG1030">
    <property type="taxonomic scope" value="Eukaryota"/>
</dbReference>
<proteinExistence type="predicted"/>
<evidence type="ECO:0000256" key="1">
    <source>
        <dbReference type="ARBA" id="ARBA00022723"/>
    </source>
</evidence>
<dbReference type="InterPro" id="IPR000008">
    <property type="entry name" value="C2_dom"/>
</dbReference>
<dbReference type="CDD" id="cd00030">
    <property type="entry name" value="C2"/>
    <property type="match status" value="1"/>
</dbReference>
<dbReference type="GO" id="GO:0046872">
    <property type="term" value="F:metal ion binding"/>
    <property type="evidence" value="ECO:0007669"/>
    <property type="project" value="UniProtKB-KW"/>
</dbReference>
<dbReference type="PANTHER" id="PTHR45911:SF7">
    <property type="entry name" value="C2 DOMAIN-CONTAINING PROTEIN"/>
    <property type="match status" value="1"/>
</dbReference>
<dbReference type="RefSeq" id="XP_008880777.1">
    <property type="nucleotide sequence ID" value="XM_008882555.1"/>
</dbReference>
<dbReference type="Pfam" id="PF00168">
    <property type="entry name" value="C2"/>
    <property type="match status" value="1"/>
</dbReference>
<feature type="compositionally biased region" description="Low complexity" evidence="3">
    <location>
        <begin position="1"/>
        <end position="28"/>
    </location>
</feature>
<dbReference type="Gene3D" id="2.60.40.150">
    <property type="entry name" value="C2 domain"/>
    <property type="match status" value="1"/>
</dbReference>
<evidence type="ECO:0000259" key="4">
    <source>
        <dbReference type="PROSITE" id="PS50004"/>
    </source>
</evidence>
<keyword evidence="2" id="KW-0106">Calcium</keyword>
<dbReference type="SMART" id="SM00239">
    <property type="entry name" value="C2"/>
    <property type="match status" value="1"/>
</dbReference>
<dbReference type="VEuPathDB" id="FungiDB:H310_14658"/>
<dbReference type="EMBL" id="KI914030">
    <property type="protein sequence ID" value="ETV90591.1"/>
    <property type="molecule type" value="Genomic_DNA"/>
</dbReference>
<dbReference type="InterPro" id="IPR035892">
    <property type="entry name" value="C2_domain_sf"/>
</dbReference>
<evidence type="ECO:0000256" key="3">
    <source>
        <dbReference type="SAM" id="MobiDB-lite"/>
    </source>
</evidence>
<dbReference type="PANTHER" id="PTHR45911">
    <property type="entry name" value="C2 DOMAIN-CONTAINING PROTEIN"/>
    <property type="match status" value="1"/>
</dbReference>
<gene>
    <name evidence="5" type="ORF">H310_14658</name>
</gene>
<reference evidence="5" key="1">
    <citation type="submission" date="2013-12" db="EMBL/GenBank/DDBJ databases">
        <title>The Genome Sequence of Aphanomyces invadans NJM9701.</title>
        <authorList>
            <consortium name="The Broad Institute Genomics Platform"/>
            <person name="Russ C."/>
            <person name="Tyler B."/>
            <person name="van West P."/>
            <person name="Dieguez-Uribeondo J."/>
            <person name="Young S.K."/>
            <person name="Zeng Q."/>
            <person name="Gargeya S."/>
            <person name="Fitzgerald M."/>
            <person name="Abouelleil A."/>
            <person name="Alvarado L."/>
            <person name="Chapman S.B."/>
            <person name="Gainer-Dewar J."/>
            <person name="Goldberg J."/>
            <person name="Griggs A."/>
            <person name="Gujja S."/>
            <person name="Hansen M."/>
            <person name="Howarth C."/>
            <person name="Imamovic A."/>
            <person name="Ireland A."/>
            <person name="Larimer J."/>
            <person name="McCowan C."/>
            <person name="Murphy C."/>
            <person name="Pearson M."/>
            <person name="Poon T.W."/>
            <person name="Priest M."/>
            <person name="Roberts A."/>
            <person name="Saif S."/>
            <person name="Shea T."/>
            <person name="Sykes S."/>
            <person name="Wortman J."/>
            <person name="Nusbaum C."/>
            <person name="Birren B."/>
        </authorList>
    </citation>
    <scope>NUCLEOTIDE SEQUENCE [LARGE SCALE GENOMIC DNA]</scope>
    <source>
        <strain evidence="5">NJM9701</strain>
    </source>
</reference>
<dbReference type="AlphaFoldDB" id="A0A024TAE1"/>
<name>A0A024TAE1_9STRA</name>
<dbReference type="STRING" id="157072.A0A024TAE1"/>
<evidence type="ECO:0000313" key="5">
    <source>
        <dbReference type="EMBL" id="ETV90591.1"/>
    </source>
</evidence>
<accession>A0A024TAE1</accession>
<keyword evidence="1" id="KW-0479">Metal-binding</keyword>
<dbReference type="SUPFAM" id="SSF49562">
    <property type="entry name" value="C2 domain (Calcium/lipid-binding domain, CaLB)"/>
    <property type="match status" value="1"/>
</dbReference>
<feature type="region of interest" description="Disordered" evidence="3">
    <location>
        <begin position="1"/>
        <end position="29"/>
    </location>
</feature>
<evidence type="ECO:0000256" key="2">
    <source>
        <dbReference type="ARBA" id="ARBA00022837"/>
    </source>
</evidence>